<protein>
    <recommendedName>
        <fullName evidence="3">RBR-type E3 ubiquitin transferase</fullName>
        <ecNumber evidence="3">2.3.2.31</ecNumber>
    </recommendedName>
</protein>
<organism evidence="15 16">
    <name type="scientific">Microbotryum intermedium</name>
    <dbReference type="NCBI Taxonomy" id="269621"/>
    <lineage>
        <taxon>Eukaryota</taxon>
        <taxon>Fungi</taxon>
        <taxon>Dikarya</taxon>
        <taxon>Basidiomycota</taxon>
        <taxon>Pucciniomycotina</taxon>
        <taxon>Microbotryomycetes</taxon>
        <taxon>Microbotryales</taxon>
        <taxon>Microbotryaceae</taxon>
        <taxon>Microbotryum</taxon>
    </lineage>
</organism>
<keyword evidence="5" id="KW-0479">Metal-binding</keyword>
<keyword evidence="7 11" id="KW-0863">Zinc-finger</keyword>
<evidence type="ECO:0000256" key="10">
    <source>
        <dbReference type="ARBA" id="ARBA00044508"/>
    </source>
</evidence>
<dbReference type="Pfam" id="PF01485">
    <property type="entry name" value="IBR"/>
    <property type="match status" value="1"/>
</dbReference>
<keyword evidence="8" id="KW-0833">Ubl conjugation pathway</keyword>
<dbReference type="PROSITE" id="PS50089">
    <property type="entry name" value="ZF_RING_2"/>
    <property type="match status" value="1"/>
</dbReference>
<dbReference type="CDD" id="cd20341">
    <property type="entry name" value="BRcat_RBR_RNF14"/>
    <property type="match status" value="1"/>
</dbReference>
<comment type="similarity">
    <text evidence="10">Belongs to the RBR family. RNF14 subfamily.</text>
</comment>
<keyword evidence="9" id="KW-0862">Zinc</keyword>
<evidence type="ECO:0000256" key="5">
    <source>
        <dbReference type="ARBA" id="ARBA00022723"/>
    </source>
</evidence>
<dbReference type="Proteomes" id="UP000198372">
    <property type="component" value="Unassembled WGS sequence"/>
</dbReference>
<evidence type="ECO:0000256" key="7">
    <source>
        <dbReference type="ARBA" id="ARBA00022771"/>
    </source>
</evidence>
<dbReference type="InterPro" id="IPR002867">
    <property type="entry name" value="IBR_dom"/>
</dbReference>
<dbReference type="SMART" id="SM00647">
    <property type="entry name" value="IBR"/>
    <property type="match status" value="2"/>
</dbReference>
<proteinExistence type="inferred from homology"/>
<dbReference type="SUPFAM" id="SSF57850">
    <property type="entry name" value="RING/U-box"/>
    <property type="match status" value="3"/>
</dbReference>
<dbReference type="GO" id="GO:0061630">
    <property type="term" value="F:ubiquitin protein ligase activity"/>
    <property type="evidence" value="ECO:0007669"/>
    <property type="project" value="UniProtKB-EC"/>
</dbReference>
<feature type="region of interest" description="Disordered" evidence="12">
    <location>
        <begin position="50"/>
        <end position="134"/>
    </location>
</feature>
<keyword evidence="16" id="KW-1185">Reference proteome</keyword>
<evidence type="ECO:0000256" key="8">
    <source>
        <dbReference type="ARBA" id="ARBA00022786"/>
    </source>
</evidence>
<dbReference type="Gene3D" id="3.30.40.10">
    <property type="entry name" value="Zinc/RING finger domain, C3HC4 (zinc finger)"/>
    <property type="match status" value="1"/>
</dbReference>
<dbReference type="STRING" id="269621.A0A238FGN5"/>
<evidence type="ECO:0000256" key="12">
    <source>
        <dbReference type="SAM" id="MobiDB-lite"/>
    </source>
</evidence>
<dbReference type="Gene3D" id="1.20.120.1750">
    <property type="match status" value="1"/>
</dbReference>
<name>A0A238FGN5_9BASI</name>
<dbReference type="Pfam" id="PF22191">
    <property type="entry name" value="IBR_1"/>
    <property type="match status" value="1"/>
</dbReference>
<evidence type="ECO:0000256" key="9">
    <source>
        <dbReference type="ARBA" id="ARBA00022833"/>
    </source>
</evidence>
<feature type="compositionally biased region" description="Low complexity" evidence="12">
    <location>
        <begin position="62"/>
        <end position="77"/>
    </location>
</feature>
<dbReference type="PROSITE" id="PS51873">
    <property type="entry name" value="TRIAD"/>
    <property type="match status" value="1"/>
</dbReference>
<dbReference type="EMBL" id="FMSP01000005">
    <property type="protein sequence ID" value="SCV70308.1"/>
    <property type="molecule type" value="Genomic_DNA"/>
</dbReference>
<evidence type="ECO:0000259" key="14">
    <source>
        <dbReference type="PROSITE" id="PS51873"/>
    </source>
</evidence>
<keyword evidence="4" id="KW-0808">Transferase</keyword>
<dbReference type="AlphaFoldDB" id="A0A238FGN5"/>
<evidence type="ECO:0000256" key="2">
    <source>
        <dbReference type="ARBA" id="ARBA00004906"/>
    </source>
</evidence>
<dbReference type="CDD" id="cd20354">
    <property type="entry name" value="Rcat_RBR_RNF14"/>
    <property type="match status" value="1"/>
</dbReference>
<dbReference type="FunFam" id="3.30.40.10:FF:000416">
    <property type="entry name" value="RBR-type E3 ubiquitin transferase"/>
    <property type="match status" value="1"/>
</dbReference>
<dbReference type="InterPro" id="IPR031127">
    <property type="entry name" value="E3_UB_ligase_RBR"/>
</dbReference>
<feature type="compositionally biased region" description="Polar residues" evidence="12">
    <location>
        <begin position="82"/>
        <end position="95"/>
    </location>
</feature>
<comment type="catalytic activity">
    <reaction evidence="1">
        <text>[E2 ubiquitin-conjugating enzyme]-S-ubiquitinyl-L-cysteine + [acceptor protein]-L-lysine = [E2 ubiquitin-conjugating enzyme]-L-cysteine + [acceptor protein]-N(6)-ubiquitinyl-L-lysine.</text>
        <dbReference type="EC" id="2.3.2.31"/>
    </reaction>
</comment>
<dbReference type="InterPro" id="IPR013083">
    <property type="entry name" value="Znf_RING/FYVE/PHD"/>
</dbReference>
<comment type="pathway">
    <text evidence="2">Protein modification; protein ubiquitination.</text>
</comment>
<evidence type="ECO:0000313" key="15">
    <source>
        <dbReference type="EMBL" id="SCV70308.1"/>
    </source>
</evidence>
<feature type="domain" description="RING-type" evidence="13">
    <location>
        <begin position="343"/>
        <end position="389"/>
    </location>
</feature>
<dbReference type="EC" id="2.3.2.31" evidence="3"/>
<evidence type="ECO:0000256" key="6">
    <source>
        <dbReference type="ARBA" id="ARBA00022737"/>
    </source>
</evidence>
<dbReference type="GO" id="GO:0016567">
    <property type="term" value="P:protein ubiquitination"/>
    <property type="evidence" value="ECO:0007669"/>
    <property type="project" value="InterPro"/>
</dbReference>
<evidence type="ECO:0000313" key="16">
    <source>
        <dbReference type="Proteomes" id="UP000198372"/>
    </source>
</evidence>
<dbReference type="InterPro" id="IPR047548">
    <property type="entry name" value="Rcat_RBR_RNF14"/>
</dbReference>
<dbReference type="OrthoDB" id="1431934at2759"/>
<evidence type="ECO:0000256" key="11">
    <source>
        <dbReference type="PROSITE-ProRule" id="PRU00175"/>
    </source>
</evidence>
<evidence type="ECO:0000256" key="3">
    <source>
        <dbReference type="ARBA" id="ARBA00012251"/>
    </source>
</evidence>
<gene>
    <name evidence="15" type="ORF">BQ2448_1702</name>
</gene>
<feature type="domain" description="RING-type" evidence="14">
    <location>
        <begin position="339"/>
        <end position="609"/>
    </location>
</feature>
<sequence>MNDLQREELLALESILPDCMTWTLQADKVHVTIKVQVDLGQDRQVHVWDLPQPHPHPEVVPEETMTSSTSSPRAATTLMPAASSSVPNPVAQNESQKTRRRDHGMGEMAPTLVRTSPCDAPLGRTSAPLLRPPTSANRLDPIVMSLVGKYSGSATPTTPMIKRRAQAELRTVPVSEPSPEARPDVAAERGVIEPHLLELRYLPPIEMVVIFSDAYPLERGPDTIKIIDRAQWLPEDRLKTLSQSSSKTASACIPYRLYTPSIRIPYSTSSIILSVWSGDESLWAMLDLMQNDSLIETLSLEFPLALKQRSCPSSPGIEPLSSILLSHDLAQRTSIFSLTTYTCSLCLNSFKGTRCVRLASCSDVFCLHCLKDFFTLMITEGMVRSVHCPGVECTTSRVKWEREHRDEDEGRPGKIGKEELRAVVSDGLFERYEWLLKKQTLESDPSVSYCPRCQSAVLKTDDDEKLRICKSALNATPGSSCEYPYCVFCHRVWHGARNPCTLPQSSAIVTQFLSGSPSTQAALEQRYSKASIRRLIVFFEEERLNREWMDKMTMKCPGCDAGVEKSQGCNHMQCSRCSSHFCFRCGKSLSAIDPYKHFSTQGSSCYQKLFDFVAGQANGPPIDQAERDEDMAVALQQEIWHEQGWNPFE</sequence>
<dbReference type="PANTHER" id="PTHR11685">
    <property type="entry name" value="RBR FAMILY RING FINGER AND IBR DOMAIN-CONTAINING"/>
    <property type="match status" value="1"/>
</dbReference>
<reference evidence="16" key="1">
    <citation type="submission" date="2016-09" db="EMBL/GenBank/DDBJ databases">
        <authorList>
            <person name="Jeantristanb JTB J.-T."/>
            <person name="Ricardo R."/>
        </authorList>
    </citation>
    <scope>NUCLEOTIDE SEQUENCE [LARGE SCALE GENOMIC DNA]</scope>
</reference>
<dbReference type="InterPro" id="IPR001841">
    <property type="entry name" value="Znf_RING"/>
</dbReference>
<evidence type="ECO:0000256" key="1">
    <source>
        <dbReference type="ARBA" id="ARBA00001798"/>
    </source>
</evidence>
<evidence type="ECO:0000256" key="4">
    <source>
        <dbReference type="ARBA" id="ARBA00022679"/>
    </source>
</evidence>
<accession>A0A238FGN5</accession>
<keyword evidence="6" id="KW-0677">Repeat</keyword>
<dbReference type="InterPro" id="IPR044066">
    <property type="entry name" value="TRIAD_supradom"/>
</dbReference>
<evidence type="ECO:0000259" key="13">
    <source>
        <dbReference type="PROSITE" id="PS50089"/>
    </source>
</evidence>
<dbReference type="GO" id="GO:0008270">
    <property type="term" value="F:zinc ion binding"/>
    <property type="evidence" value="ECO:0007669"/>
    <property type="project" value="UniProtKB-KW"/>
</dbReference>